<dbReference type="EMBL" id="CM056743">
    <property type="protein sequence ID" value="KAJ8671797.1"/>
    <property type="molecule type" value="Genomic_DNA"/>
</dbReference>
<gene>
    <name evidence="1" type="ORF">QAD02_003056</name>
</gene>
<reference evidence="1" key="1">
    <citation type="submission" date="2023-04" db="EMBL/GenBank/DDBJ databases">
        <title>A chromosome-level genome assembly of the parasitoid wasp Eretmocerus hayati.</title>
        <authorList>
            <person name="Zhong Y."/>
            <person name="Liu S."/>
            <person name="Liu Y."/>
        </authorList>
    </citation>
    <scope>NUCLEOTIDE SEQUENCE</scope>
    <source>
        <strain evidence="1">ZJU_SS_LIU_2023</strain>
    </source>
</reference>
<accession>A0ACC2NL25</accession>
<evidence type="ECO:0000313" key="1">
    <source>
        <dbReference type="EMBL" id="KAJ8671797.1"/>
    </source>
</evidence>
<protein>
    <submittedName>
        <fullName evidence="1">Uncharacterized protein</fullName>
    </submittedName>
</protein>
<comment type="caution">
    <text evidence="1">The sequence shown here is derived from an EMBL/GenBank/DDBJ whole genome shotgun (WGS) entry which is preliminary data.</text>
</comment>
<name>A0ACC2NL25_9HYME</name>
<sequence>MKLLIEALDDDKGVREGVPQEQSCWKLLADSGYGLTRTVLMPVEHAEPNSPEARYSHDHRVTRSKIERVIGELGNVHRVIKRERAMRYSPDFVVNIIKATAVLHNYKKLNGAKDKEEARMRINELLLNYMQDHENFARRKVAILAVNGNETSCGMWADLSNKLNHIGGIFYNKSPKCWREHWNEIRLSAKHELSPYFDKLTLTGNNAVKEPSYFTWNVGFIYGSAGMGLNIGTECRIGPEDQERQLLLVRIFNAKQELLSRKRTSTKMNTRKKRAQGHKNDAVEYERMEEGCLLAELDESLRYLRDYGQSVEAATKKVHDNIHALRDTRINHGLKIN</sequence>
<evidence type="ECO:0000313" key="2">
    <source>
        <dbReference type="Proteomes" id="UP001239111"/>
    </source>
</evidence>
<dbReference type="Proteomes" id="UP001239111">
    <property type="component" value="Chromosome 3"/>
</dbReference>
<keyword evidence="2" id="KW-1185">Reference proteome</keyword>
<organism evidence="1 2">
    <name type="scientific">Eretmocerus hayati</name>
    <dbReference type="NCBI Taxonomy" id="131215"/>
    <lineage>
        <taxon>Eukaryota</taxon>
        <taxon>Metazoa</taxon>
        <taxon>Ecdysozoa</taxon>
        <taxon>Arthropoda</taxon>
        <taxon>Hexapoda</taxon>
        <taxon>Insecta</taxon>
        <taxon>Pterygota</taxon>
        <taxon>Neoptera</taxon>
        <taxon>Endopterygota</taxon>
        <taxon>Hymenoptera</taxon>
        <taxon>Apocrita</taxon>
        <taxon>Proctotrupomorpha</taxon>
        <taxon>Chalcidoidea</taxon>
        <taxon>Aphelinidae</taxon>
        <taxon>Aphelininae</taxon>
        <taxon>Eretmocerus</taxon>
    </lineage>
</organism>
<proteinExistence type="predicted"/>